<keyword evidence="1 5" id="KW-0732">Signal</keyword>
<dbReference type="InterPro" id="IPR041205">
    <property type="entry name" value="ScsC_N"/>
</dbReference>
<dbReference type="PROSITE" id="PS51318">
    <property type="entry name" value="TAT"/>
    <property type="match status" value="1"/>
</dbReference>
<evidence type="ECO:0000256" key="5">
    <source>
        <dbReference type="SAM" id="SignalP"/>
    </source>
</evidence>
<reference evidence="8" key="1">
    <citation type="submission" date="2017-09" db="EMBL/GenBank/DDBJ databases">
        <authorList>
            <person name="Varghese N."/>
            <person name="Submissions S."/>
        </authorList>
    </citation>
    <scope>NUCLEOTIDE SEQUENCE [LARGE SCALE GENOMIC DNA]</scope>
    <source>
        <strain evidence="8">USBA 140</strain>
    </source>
</reference>
<dbReference type="InterPro" id="IPR001853">
    <property type="entry name" value="DSBA-like_thioredoxin_dom"/>
</dbReference>
<gene>
    <name evidence="7" type="ORF">SAMN05421508_107174</name>
</gene>
<dbReference type="Proteomes" id="UP000219621">
    <property type="component" value="Unassembled WGS sequence"/>
</dbReference>
<dbReference type="AlphaFoldDB" id="A0A286GRA3"/>
<evidence type="ECO:0000259" key="6">
    <source>
        <dbReference type="PROSITE" id="PS51352"/>
    </source>
</evidence>
<proteinExistence type="predicted"/>
<dbReference type="OrthoDB" id="9780147at2"/>
<dbReference type="CDD" id="cd03023">
    <property type="entry name" value="DsbA_Com1_like"/>
    <property type="match status" value="1"/>
</dbReference>
<keyword evidence="8" id="KW-1185">Reference proteome</keyword>
<dbReference type="GO" id="GO:0016853">
    <property type="term" value="F:isomerase activity"/>
    <property type="evidence" value="ECO:0007669"/>
    <property type="project" value="UniProtKB-KW"/>
</dbReference>
<evidence type="ECO:0000256" key="1">
    <source>
        <dbReference type="ARBA" id="ARBA00022729"/>
    </source>
</evidence>
<evidence type="ECO:0000256" key="4">
    <source>
        <dbReference type="ARBA" id="ARBA00023284"/>
    </source>
</evidence>
<evidence type="ECO:0000256" key="3">
    <source>
        <dbReference type="ARBA" id="ARBA00023157"/>
    </source>
</evidence>
<feature type="domain" description="Thioredoxin" evidence="6">
    <location>
        <begin position="66"/>
        <end position="254"/>
    </location>
</feature>
<evidence type="ECO:0000256" key="2">
    <source>
        <dbReference type="ARBA" id="ARBA00023002"/>
    </source>
</evidence>
<dbReference type="RefSeq" id="WP_097280274.1">
    <property type="nucleotide sequence ID" value="NZ_OCNJ01000007.1"/>
</dbReference>
<dbReference type="Pfam" id="PF01323">
    <property type="entry name" value="DSBA"/>
    <property type="match status" value="1"/>
</dbReference>
<name>A0A286GRA3_9PROT</name>
<keyword evidence="7" id="KW-0413">Isomerase</keyword>
<feature type="signal peptide" evidence="5">
    <location>
        <begin position="1"/>
        <end position="32"/>
    </location>
</feature>
<dbReference type="PANTHER" id="PTHR13887">
    <property type="entry name" value="GLUTATHIONE S-TRANSFERASE KAPPA"/>
    <property type="match status" value="1"/>
</dbReference>
<sequence>MIRLLSPSRRTLAAAAVALAAAVAAPVPAAHAADALSAAQADQVRDIVRQYLIENPEVLVEAMQALEAKQQAAAEQAQQDALKTHAEQIFRDPGSPVFGNPDGDVTLVEFFDYQCGYCKAVHPSVLKAIGEDKGLRVVMKEFPILGPASVYASRAALASREQGKYEALHNALMSHDGKLDEATVDRIAGKVGLDMEKLKKDMAAPAVDDQIGVTMALARALGIRGTPAFVVGDTLLPGAVPLERLKQEIAKAREAG</sequence>
<dbReference type="PANTHER" id="PTHR13887:SF14">
    <property type="entry name" value="DISULFIDE BOND FORMATION PROTEIN D"/>
    <property type="match status" value="1"/>
</dbReference>
<evidence type="ECO:0000313" key="7">
    <source>
        <dbReference type="EMBL" id="SOD98063.1"/>
    </source>
</evidence>
<dbReference type="InterPro" id="IPR006311">
    <property type="entry name" value="TAT_signal"/>
</dbReference>
<dbReference type="PROSITE" id="PS51352">
    <property type="entry name" value="THIOREDOXIN_2"/>
    <property type="match status" value="1"/>
</dbReference>
<dbReference type="Gene3D" id="3.40.30.10">
    <property type="entry name" value="Glutaredoxin"/>
    <property type="match status" value="1"/>
</dbReference>
<protein>
    <submittedName>
        <fullName evidence="7">Protein-disulfide isomerase</fullName>
    </submittedName>
</protein>
<keyword evidence="4" id="KW-0676">Redox-active center</keyword>
<keyword evidence="3" id="KW-1015">Disulfide bond</keyword>
<keyword evidence="2" id="KW-0560">Oxidoreductase</keyword>
<feature type="chain" id="PRO_5012222505" evidence="5">
    <location>
        <begin position="33"/>
        <end position="256"/>
    </location>
</feature>
<dbReference type="GO" id="GO:0016491">
    <property type="term" value="F:oxidoreductase activity"/>
    <property type="evidence" value="ECO:0007669"/>
    <property type="project" value="UniProtKB-KW"/>
</dbReference>
<accession>A0A286GRA3</accession>
<dbReference type="InterPro" id="IPR036249">
    <property type="entry name" value="Thioredoxin-like_sf"/>
</dbReference>
<dbReference type="InterPro" id="IPR013766">
    <property type="entry name" value="Thioredoxin_domain"/>
</dbReference>
<evidence type="ECO:0000313" key="8">
    <source>
        <dbReference type="Proteomes" id="UP000219621"/>
    </source>
</evidence>
<organism evidence="7 8">
    <name type="scientific">Caenispirillum bisanense</name>
    <dbReference type="NCBI Taxonomy" id="414052"/>
    <lineage>
        <taxon>Bacteria</taxon>
        <taxon>Pseudomonadati</taxon>
        <taxon>Pseudomonadota</taxon>
        <taxon>Alphaproteobacteria</taxon>
        <taxon>Rhodospirillales</taxon>
        <taxon>Novispirillaceae</taxon>
        <taxon>Caenispirillum</taxon>
    </lineage>
</organism>
<dbReference type="EMBL" id="OCNJ01000007">
    <property type="protein sequence ID" value="SOD98063.1"/>
    <property type="molecule type" value="Genomic_DNA"/>
</dbReference>
<dbReference type="SUPFAM" id="SSF52833">
    <property type="entry name" value="Thioredoxin-like"/>
    <property type="match status" value="1"/>
</dbReference>
<dbReference type="Pfam" id="PF18312">
    <property type="entry name" value="ScsC_N"/>
    <property type="match status" value="1"/>
</dbReference>